<evidence type="ECO:0000313" key="3">
    <source>
        <dbReference type="Proteomes" id="UP000504608"/>
    </source>
</evidence>
<protein>
    <submittedName>
        <fullName evidence="4">Gibberellin-regulated protein 9-like</fullName>
    </submittedName>
</protein>
<dbReference type="OrthoDB" id="625265at2759"/>
<keyword evidence="3" id="KW-1185">Reference proteome</keyword>
<dbReference type="Pfam" id="PF02704">
    <property type="entry name" value="GASA"/>
    <property type="match status" value="1"/>
</dbReference>
<proteinExistence type="inferred from homology"/>
<reference evidence="4" key="1">
    <citation type="submission" date="2025-08" db="UniProtKB">
        <authorList>
            <consortium name="RefSeq"/>
        </authorList>
    </citation>
    <scope>IDENTIFICATION</scope>
    <source>
        <tissue evidence="4">Young leaves</tissue>
    </source>
</reference>
<keyword evidence="2" id="KW-0732">Signal</keyword>
<accession>A0A6J1JZB3</accession>
<dbReference type="GeneID" id="111489231"/>
<dbReference type="RefSeq" id="XP_022993114.1">
    <property type="nucleotide sequence ID" value="XM_023137346.1"/>
</dbReference>
<organism evidence="3 4">
    <name type="scientific">Cucurbita maxima</name>
    <name type="common">Pumpkin</name>
    <name type="synonym">Winter squash</name>
    <dbReference type="NCBI Taxonomy" id="3661"/>
    <lineage>
        <taxon>Eukaryota</taxon>
        <taxon>Viridiplantae</taxon>
        <taxon>Streptophyta</taxon>
        <taxon>Embryophyta</taxon>
        <taxon>Tracheophyta</taxon>
        <taxon>Spermatophyta</taxon>
        <taxon>Magnoliopsida</taxon>
        <taxon>eudicotyledons</taxon>
        <taxon>Gunneridae</taxon>
        <taxon>Pentapetalae</taxon>
        <taxon>rosids</taxon>
        <taxon>fabids</taxon>
        <taxon>Cucurbitales</taxon>
        <taxon>Cucurbitaceae</taxon>
        <taxon>Cucurbiteae</taxon>
        <taxon>Cucurbita</taxon>
    </lineage>
</organism>
<dbReference type="KEGG" id="cmax:111489231"/>
<gene>
    <name evidence="4" type="primary">LOC111489231</name>
</gene>
<dbReference type="PANTHER" id="PTHR23201:SF20">
    <property type="entry name" value="GIBBERELLIN-REGULATED PROTEIN 9-LIKE"/>
    <property type="match status" value="1"/>
</dbReference>
<evidence type="ECO:0000256" key="2">
    <source>
        <dbReference type="SAM" id="SignalP"/>
    </source>
</evidence>
<sequence length="126" mass="13960">MKASHCSLPLHQNLGISSLEMKPLSVLCTFVLLLLFLQGLSEASTNVNEGTNTAALDKKHIYSPKINCKYACSRRCMKVRRKKICMRACGSCCSRCHCVPPGTYGNHQACPCYARLRTHGNKLKCP</sequence>
<dbReference type="AlphaFoldDB" id="A0A6J1JZB3"/>
<feature type="signal peptide" evidence="2">
    <location>
        <begin position="1"/>
        <end position="43"/>
    </location>
</feature>
<evidence type="ECO:0000256" key="1">
    <source>
        <dbReference type="ARBA" id="ARBA00010582"/>
    </source>
</evidence>
<evidence type="ECO:0000313" key="4">
    <source>
        <dbReference type="RefSeq" id="XP_022993114.1"/>
    </source>
</evidence>
<dbReference type="PANTHER" id="PTHR23201">
    <property type="entry name" value="EXTENSIN, PROLINE-RICH PROTEIN"/>
    <property type="match status" value="1"/>
</dbReference>
<dbReference type="InterPro" id="IPR003854">
    <property type="entry name" value="GASA"/>
</dbReference>
<feature type="chain" id="PRO_5027110134" evidence="2">
    <location>
        <begin position="44"/>
        <end position="126"/>
    </location>
</feature>
<name>A0A6J1JZB3_CUCMA</name>
<comment type="similarity">
    <text evidence="1">Belongs to the GASA family.</text>
</comment>
<dbReference type="Proteomes" id="UP000504608">
    <property type="component" value="Unplaced"/>
</dbReference>